<evidence type="ECO:0000313" key="1">
    <source>
        <dbReference type="EMBL" id="CEK51430.1"/>
    </source>
</evidence>
<sequence length="52" mass="5701">RLVKAFQQLSRPSQDLLGLQKTVKTFSTLARSFLDSSKFGTIASSSRPLVST</sequence>
<proteinExistence type="predicted"/>
<name>A0A0B6Y7L4_9EUPU</name>
<dbReference type="AlphaFoldDB" id="A0A0B6Y7L4"/>
<gene>
    <name evidence="1" type="primary">ORF13390</name>
</gene>
<reference evidence="1" key="1">
    <citation type="submission" date="2014-12" db="EMBL/GenBank/DDBJ databases">
        <title>Insight into the proteome of Arion vulgaris.</title>
        <authorList>
            <person name="Aradska J."/>
            <person name="Bulat T."/>
            <person name="Smidak R."/>
            <person name="Sarate P."/>
            <person name="Gangsoo J."/>
            <person name="Sialana F."/>
            <person name="Bilban M."/>
            <person name="Lubec G."/>
        </authorList>
    </citation>
    <scope>NUCLEOTIDE SEQUENCE</scope>
    <source>
        <tissue evidence="1">Skin</tissue>
    </source>
</reference>
<organism evidence="1">
    <name type="scientific">Arion vulgaris</name>
    <dbReference type="NCBI Taxonomy" id="1028688"/>
    <lineage>
        <taxon>Eukaryota</taxon>
        <taxon>Metazoa</taxon>
        <taxon>Spiralia</taxon>
        <taxon>Lophotrochozoa</taxon>
        <taxon>Mollusca</taxon>
        <taxon>Gastropoda</taxon>
        <taxon>Heterobranchia</taxon>
        <taxon>Euthyneura</taxon>
        <taxon>Panpulmonata</taxon>
        <taxon>Eupulmonata</taxon>
        <taxon>Stylommatophora</taxon>
        <taxon>Helicina</taxon>
        <taxon>Arionoidea</taxon>
        <taxon>Arionidae</taxon>
        <taxon>Arion</taxon>
    </lineage>
</organism>
<protein>
    <submittedName>
        <fullName evidence="1">Uncharacterized protein</fullName>
    </submittedName>
</protein>
<dbReference type="EMBL" id="HACG01004565">
    <property type="protein sequence ID" value="CEK51430.1"/>
    <property type="molecule type" value="Transcribed_RNA"/>
</dbReference>
<feature type="non-terminal residue" evidence="1">
    <location>
        <position position="1"/>
    </location>
</feature>
<accession>A0A0B6Y7L4</accession>